<name>K0UBT7_MYCVA</name>
<dbReference type="Proteomes" id="UP000006072">
    <property type="component" value="Unassembled WGS sequence"/>
</dbReference>
<dbReference type="AlphaFoldDB" id="K0UBT7"/>
<dbReference type="PROSITE" id="PS50883">
    <property type="entry name" value="EAL"/>
    <property type="match status" value="1"/>
</dbReference>
<dbReference type="SUPFAM" id="SSF141868">
    <property type="entry name" value="EAL domain-like"/>
    <property type="match status" value="1"/>
</dbReference>
<organism evidence="2 3">
    <name type="scientific">Mycolicibacterium vaccae ATCC 25954</name>
    <dbReference type="NCBI Taxonomy" id="1194972"/>
    <lineage>
        <taxon>Bacteria</taxon>
        <taxon>Bacillati</taxon>
        <taxon>Actinomycetota</taxon>
        <taxon>Actinomycetes</taxon>
        <taxon>Mycobacteriales</taxon>
        <taxon>Mycobacteriaceae</taxon>
        <taxon>Mycolicibacterium</taxon>
    </lineage>
</organism>
<feature type="domain" description="EAL" evidence="1">
    <location>
        <begin position="1"/>
        <end position="46"/>
    </location>
</feature>
<evidence type="ECO:0000259" key="1">
    <source>
        <dbReference type="PROSITE" id="PS50883"/>
    </source>
</evidence>
<proteinExistence type="predicted"/>
<reference evidence="2 3" key="1">
    <citation type="journal article" date="2012" name="J. Bacteriol.">
        <title>Complete Genome Sequence of Mycobacterium vaccae Type Strain ATCC 25954.</title>
        <authorList>
            <person name="Ho Y.S."/>
            <person name="Adroub S.A."/>
            <person name="Abadi M."/>
            <person name="Al Alwan B."/>
            <person name="Alkhateeb R."/>
            <person name="Gao G."/>
            <person name="Ragab A."/>
            <person name="Ali S."/>
            <person name="van Soolingen D."/>
            <person name="Bitter W."/>
            <person name="Pain A."/>
            <person name="Abdallah A.M."/>
        </authorList>
    </citation>
    <scope>NUCLEOTIDE SEQUENCE [LARGE SCALE GENOMIC DNA]</scope>
    <source>
        <strain evidence="2 3">ATCC 25954</strain>
    </source>
</reference>
<gene>
    <name evidence="2" type="ORF">MVAC_29098</name>
</gene>
<dbReference type="InterPro" id="IPR035919">
    <property type="entry name" value="EAL_sf"/>
</dbReference>
<evidence type="ECO:0000313" key="3">
    <source>
        <dbReference type="Proteomes" id="UP000006072"/>
    </source>
</evidence>
<dbReference type="EMBL" id="ALQA01000123">
    <property type="protein sequence ID" value="EJZ04366.1"/>
    <property type="molecule type" value="Genomic_DNA"/>
</dbReference>
<evidence type="ECO:0000313" key="2">
    <source>
        <dbReference type="EMBL" id="EJZ04366.1"/>
    </source>
</evidence>
<sequence length="46" mass="5157">MHRGTPYALVWALSYVCDLSIDEIKLDRHFIASITVDHGERGISIG</sequence>
<dbReference type="PATRIC" id="fig|1194972.3.peg.5765"/>
<comment type="caution">
    <text evidence="2">The sequence shown here is derived from an EMBL/GenBank/DDBJ whole genome shotgun (WGS) entry which is preliminary data.</text>
</comment>
<keyword evidence="3" id="KW-1185">Reference proteome</keyword>
<protein>
    <recommendedName>
        <fullName evidence="1">EAL domain-containing protein</fullName>
    </recommendedName>
</protein>
<dbReference type="HOGENOM" id="CLU_3186147_0_0_11"/>
<accession>K0UBT7</accession>
<dbReference type="InterPro" id="IPR001633">
    <property type="entry name" value="EAL_dom"/>
</dbReference>
<dbReference type="RefSeq" id="WP_003930139.1">
    <property type="nucleotide sequence ID" value="NZ_JH814688.1"/>
</dbReference>